<evidence type="ECO:0000256" key="2">
    <source>
        <dbReference type="HAMAP-Rule" id="MF_00994"/>
    </source>
</evidence>
<dbReference type="AlphaFoldDB" id="A0A2S4HBV0"/>
<dbReference type="InterPro" id="IPR011990">
    <property type="entry name" value="TPR-like_helical_dom_sf"/>
</dbReference>
<reference evidence="5" key="1">
    <citation type="submission" date="2018-01" db="EMBL/GenBank/DDBJ databases">
        <authorList>
            <person name="Yu X.-D."/>
        </authorList>
    </citation>
    <scope>NUCLEOTIDE SEQUENCE</scope>
    <source>
        <strain evidence="5">ZX-21</strain>
    </source>
</reference>
<keyword evidence="2" id="KW-0677">Repeat</keyword>
<dbReference type="OrthoDB" id="507476at2"/>
<evidence type="ECO:0000256" key="3">
    <source>
        <dbReference type="SAM" id="Phobius"/>
    </source>
</evidence>
<keyword evidence="2 3" id="KW-1133">Transmembrane helix</keyword>
<dbReference type="Pfam" id="PF18073">
    <property type="entry name" value="Zn_ribbon_LapB"/>
    <property type="match status" value="1"/>
</dbReference>
<dbReference type="Proteomes" id="UP000237222">
    <property type="component" value="Unassembled WGS sequence"/>
</dbReference>
<dbReference type="GO" id="GO:0005506">
    <property type="term" value="F:iron ion binding"/>
    <property type="evidence" value="ECO:0007669"/>
    <property type="project" value="UniProtKB-UniRule"/>
</dbReference>
<comment type="function">
    <text evidence="2">Modulates cellular lipopolysaccharide (LPS) levels by regulating LpxC, which is involved in lipid A biosynthesis. May act by modulating the proteolytic activity of FtsH towards LpxC. May also coordinate assembly of proteins involved in LPS synthesis at the plasma membrane.</text>
</comment>
<dbReference type="GO" id="GO:0008653">
    <property type="term" value="P:lipopolysaccharide metabolic process"/>
    <property type="evidence" value="ECO:0007669"/>
    <property type="project" value="InterPro"/>
</dbReference>
<proteinExistence type="inferred from homology"/>
<evidence type="ECO:0000313" key="5">
    <source>
        <dbReference type="EMBL" id="POP51438.1"/>
    </source>
</evidence>
<dbReference type="InterPro" id="IPR030865">
    <property type="entry name" value="LapB"/>
</dbReference>
<dbReference type="GO" id="GO:0009898">
    <property type="term" value="C:cytoplasmic side of plasma membrane"/>
    <property type="evidence" value="ECO:0007669"/>
    <property type="project" value="UniProtKB-UniRule"/>
</dbReference>
<comment type="similarity">
    <text evidence="2">Belongs to the LapB family.</text>
</comment>
<keyword evidence="2" id="KW-0802">TPR repeat</keyword>
<gene>
    <name evidence="2" type="primary">lapB</name>
    <name evidence="5" type="ORF">C0068_17535</name>
</gene>
<accession>A0A2S4HBV0</accession>
<name>A0A2S4HBV0_9GAMM</name>
<dbReference type="InterPro" id="IPR041166">
    <property type="entry name" value="Rubredoxin_2"/>
</dbReference>
<keyword evidence="2 3" id="KW-0472">Membrane</keyword>
<feature type="binding site" evidence="2">
    <location>
        <position position="368"/>
    </location>
    <ligand>
        <name>Fe cation</name>
        <dbReference type="ChEBI" id="CHEBI:24875"/>
    </ligand>
</feature>
<keyword evidence="2 3" id="KW-0812">Transmembrane</keyword>
<evidence type="ECO:0000259" key="4">
    <source>
        <dbReference type="Pfam" id="PF18073"/>
    </source>
</evidence>
<protein>
    <recommendedName>
        <fullName evidence="2">Lipopolysaccharide assembly protein B</fullName>
    </recommendedName>
</protein>
<comment type="caution">
    <text evidence="5">The sequence shown here is derived from an EMBL/GenBank/DDBJ whole genome shotgun (WGS) entry which is preliminary data.</text>
</comment>
<evidence type="ECO:0000256" key="1">
    <source>
        <dbReference type="ARBA" id="ARBA00022723"/>
    </source>
</evidence>
<dbReference type="Gene3D" id="1.25.40.10">
    <property type="entry name" value="Tetratricopeptide repeat domain"/>
    <property type="match status" value="1"/>
</dbReference>
<feature type="domain" description="LapB rubredoxin metal binding" evidence="4">
    <location>
        <begin position="366"/>
        <end position="393"/>
    </location>
</feature>
<keyword evidence="2" id="KW-0408">Iron</keyword>
<dbReference type="EMBL" id="PQGG01000040">
    <property type="protein sequence ID" value="POP51438.1"/>
    <property type="molecule type" value="Genomic_DNA"/>
</dbReference>
<dbReference type="RefSeq" id="WP_103685773.1">
    <property type="nucleotide sequence ID" value="NZ_PQGG01000040.1"/>
</dbReference>
<sequence>MSAELIQFLCILAAVASGWLIGYFYRPKWRHAKKNDDNASSYYKGLNYLLSEQAGAAVMTVINELPVNIETLPTHLALGNLMRSKGEVDGAIRIHQNLLSRPSLPRDKLYQVHLELARDYISAGLLDRAERLLRDVVDESAIYRMDALEHLQNIYQSEKEWDQAIAVARLRLPQRSWLKKQTVLTATERAVECSLSHYHCEKVKPLLLASDVKAASKELQLARNYDGNNVRAYLLSADLAISQNKPQQALDLLHSVIDRQPAFASEVVPIFRKAFLGFANQAAYLDALQRAAQKTSSTAFNIECAQVMAECKGQESALQFLHEVALQRPTFGLLSEVLNKPEGERRQSGALVRQLLDQLKAERPVYRCRHCGFSGQKLHWLCPSCEQWGTIAPIRGILGD</sequence>
<feature type="binding site" evidence="2">
    <location>
        <position position="385"/>
    </location>
    <ligand>
        <name>Fe cation</name>
        <dbReference type="ChEBI" id="CHEBI:24875"/>
    </ligand>
</feature>
<feature type="topological domain" description="Cytoplasmic" evidence="2">
    <location>
        <begin position="23"/>
        <end position="400"/>
    </location>
</feature>
<dbReference type="HAMAP" id="MF_00994">
    <property type="entry name" value="LPS_assembly_LapB"/>
    <property type="match status" value="1"/>
</dbReference>
<feature type="transmembrane region" description="Helical" evidence="3">
    <location>
        <begin position="6"/>
        <end position="25"/>
    </location>
</feature>
<feature type="binding site" evidence="2">
    <location>
        <position position="371"/>
    </location>
    <ligand>
        <name>Fe cation</name>
        <dbReference type="ChEBI" id="CHEBI:24875"/>
    </ligand>
</feature>
<evidence type="ECO:0000313" key="6">
    <source>
        <dbReference type="Proteomes" id="UP000237222"/>
    </source>
</evidence>
<comment type="subcellular location">
    <subcellularLocation>
        <location evidence="2">Cell inner membrane</location>
        <topology evidence="2">Single-pass membrane protein</topology>
        <orientation evidence="2">Cytoplasmic side</orientation>
    </subcellularLocation>
</comment>
<keyword evidence="2" id="KW-0997">Cell inner membrane</keyword>
<dbReference type="InterPro" id="IPR019734">
    <property type="entry name" value="TPR_rpt"/>
</dbReference>
<keyword evidence="2" id="KW-1003">Cell membrane</keyword>
<organism evidence="5 6">
    <name type="scientific">Zhongshania marina</name>
    <dbReference type="NCBI Taxonomy" id="2304603"/>
    <lineage>
        <taxon>Bacteria</taxon>
        <taxon>Pseudomonadati</taxon>
        <taxon>Pseudomonadota</taxon>
        <taxon>Gammaproteobacteria</taxon>
        <taxon>Cellvibrionales</taxon>
        <taxon>Spongiibacteraceae</taxon>
        <taxon>Zhongshania</taxon>
    </lineage>
</organism>
<dbReference type="GO" id="GO:0046890">
    <property type="term" value="P:regulation of lipid biosynthetic process"/>
    <property type="evidence" value="ECO:0007669"/>
    <property type="project" value="UniProtKB-UniRule"/>
</dbReference>
<feature type="binding site" evidence="2">
    <location>
        <position position="382"/>
    </location>
    <ligand>
        <name>Fe cation</name>
        <dbReference type="ChEBI" id="CHEBI:24875"/>
    </ligand>
</feature>
<dbReference type="SUPFAM" id="SSF48452">
    <property type="entry name" value="TPR-like"/>
    <property type="match status" value="1"/>
</dbReference>
<dbReference type="Pfam" id="PF13176">
    <property type="entry name" value="TPR_7"/>
    <property type="match status" value="1"/>
</dbReference>
<keyword evidence="1 2" id="KW-0479">Metal-binding</keyword>